<evidence type="ECO:0000313" key="2">
    <source>
        <dbReference type="EMBL" id="SVB19710.1"/>
    </source>
</evidence>
<name>A0A382C0W1_9ZZZZ</name>
<dbReference type="EMBL" id="UINC01032291">
    <property type="protein sequence ID" value="SVB19710.1"/>
    <property type="molecule type" value="Genomic_DNA"/>
</dbReference>
<gene>
    <name evidence="2" type="ORF">METZ01_LOCUS172564</name>
</gene>
<feature type="region of interest" description="Disordered" evidence="1">
    <location>
        <begin position="52"/>
        <end position="73"/>
    </location>
</feature>
<sequence length="73" mass="8194">MNKPYTPSFLERLVETLLLPFPTHISLVISDARGRQTKCEFSRQSTLVNVYESSKPDADNHESSQPSEQPAAC</sequence>
<dbReference type="AlphaFoldDB" id="A0A382C0W1"/>
<evidence type="ECO:0000256" key="1">
    <source>
        <dbReference type="SAM" id="MobiDB-lite"/>
    </source>
</evidence>
<feature type="compositionally biased region" description="Polar residues" evidence="1">
    <location>
        <begin position="63"/>
        <end position="73"/>
    </location>
</feature>
<reference evidence="2" key="1">
    <citation type="submission" date="2018-05" db="EMBL/GenBank/DDBJ databases">
        <authorList>
            <person name="Lanie J.A."/>
            <person name="Ng W.-L."/>
            <person name="Kazmierczak K.M."/>
            <person name="Andrzejewski T.M."/>
            <person name="Davidsen T.M."/>
            <person name="Wayne K.J."/>
            <person name="Tettelin H."/>
            <person name="Glass J.I."/>
            <person name="Rusch D."/>
            <person name="Podicherti R."/>
            <person name="Tsui H.-C.T."/>
            <person name="Winkler M.E."/>
        </authorList>
    </citation>
    <scope>NUCLEOTIDE SEQUENCE</scope>
</reference>
<accession>A0A382C0W1</accession>
<proteinExistence type="predicted"/>
<protein>
    <submittedName>
        <fullName evidence="2">Uncharacterized protein</fullName>
    </submittedName>
</protein>
<organism evidence="2">
    <name type="scientific">marine metagenome</name>
    <dbReference type="NCBI Taxonomy" id="408172"/>
    <lineage>
        <taxon>unclassified sequences</taxon>
        <taxon>metagenomes</taxon>
        <taxon>ecological metagenomes</taxon>
    </lineage>
</organism>